<protein>
    <submittedName>
        <fullName evidence="2">Uncharacterized protein</fullName>
    </submittedName>
</protein>
<dbReference type="Proteomes" id="UP000659124">
    <property type="component" value="Unassembled WGS sequence"/>
</dbReference>
<reference evidence="2 3" key="1">
    <citation type="submission" date="2020-09" db="EMBL/GenBank/DDBJ databases">
        <title>Genome sequences of type strains of Chitinophaga qingshengii and Chitinophaga varians.</title>
        <authorList>
            <person name="Kittiwongwattana C."/>
        </authorList>
    </citation>
    <scope>NUCLEOTIDE SEQUENCE [LARGE SCALE GENOMIC DNA]</scope>
    <source>
        <strain evidence="2 3">JCM 30026</strain>
    </source>
</reference>
<name>A0ABR7TUP6_9BACT</name>
<sequence>MEPSTVQFRTHRVGYSVSAIIGLLAACQGLYWLVSGSVGSFFGWLFLVIGLIACIGCSWTAIQHSLVLELNQEGILYKKHTYSWHSLRSYAIRKEIAEGGLFVYLILFFVDDRAPLEIQLDWLENNEAIPDQMAVYTKSFGIQFEGVERKEV</sequence>
<gene>
    <name evidence="2" type="ORF">ICL07_22210</name>
</gene>
<proteinExistence type="predicted"/>
<feature type="transmembrane region" description="Helical" evidence="1">
    <location>
        <begin position="40"/>
        <end position="62"/>
    </location>
</feature>
<feature type="transmembrane region" description="Helical" evidence="1">
    <location>
        <begin position="12"/>
        <end position="34"/>
    </location>
</feature>
<evidence type="ECO:0000256" key="1">
    <source>
        <dbReference type="SAM" id="Phobius"/>
    </source>
</evidence>
<dbReference type="RefSeq" id="WP_188090242.1">
    <property type="nucleotide sequence ID" value="NZ_JACVFC010000003.1"/>
</dbReference>
<organism evidence="2 3">
    <name type="scientific">Chitinophaga qingshengii</name>
    <dbReference type="NCBI Taxonomy" id="1569794"/>
    <lineage>
        <taxon>Bacteria</taxon>
        <taxon>Pseudomonadati</taxon>
        <taxon>Bacteroidota</taxon>
        <taxon>Chitinophagia</taxon>
        <taxon>Chitinophagales</taxon>
        <taxon>Chitinophagaceae</taxon>
        <taxon>Chitinophaga</taxon>
    </lineage>
</organism>
<evidence type="ECO:0000313" key="2">
    <source>
        <dbReference type="EMBL" id="MBC9933119.1"/>
    </source>
</evidence>
<accession>A0ABR7TUP6</accession>
<keyword evidence="3" id="KW-1185">Reference proteome</keyword>
<keyword evidence="1" id="KW-0472">Membrane</keyword>
<dbReference type="EMBL" id="JACVFC010000003">
    <property type="protein sequence ID" value="MBC9933119.1"/>
    <property type="molecule type" value="Genomic_DNA"/>
</dbReference>
<keyword evidence="1" id="KW-0812">Transmembrane</keyword>
<comment type="caution">
    <text evidence="2">The sequence shown here is derived from an EMBL/GenBank/DDBJ whole genome shotgun (WGS) entry which is preliminary data.</text>
</comment>
<evidence type="ECO:0000313" key="3">
    <source>
        <dbReference type="Proteomes" id="UP000659124"/>
    </source>
</evidence>
<keyword evidence="1" id="KW-1133">Transmembrane helix</keyword>